<proteinExistence type="predicted"/>
<dbReference type="AlphaFoldDB" id="A0A3E1K7L3"/>
<sequence length="147" mass="15686">MKALPALLLSVGMGLGAGGALAQDEPDMIGTMSQLQLFLHKLSLSVDAGNLDLADFYAHELEETIEVAESIEYYHDIPVGRLTGSLLTPTFESLEAAIDGGDPEAVKSRLRGVISSCNGCHEATGYGFLRIAPSEANPYMQDFAPRD</sequence>
<comment type="caution">
    <text evidence="2">The sequence shown here is derived from an EMBL/GenBank/DDBJ whole genome shotgun (WGS) entry which is preliminary data.</text>
</comment>
<keyword evidence="3" id="KW-1185">Reference proteome</keyword>
<keyword evidence="1" id="KW-0732">Signal</keyword>
<dbReference type="GO" id="GO:0009055">
    <property type="term" value="F:electron transfer activity"/>
    <property type="evidence" value="ECO:0007669"/>
    <property type="project" value="InterPro"/>
</dbReference>
<gene>
    <name evidence="2" type="ORF">DZC52_10115</name>
</gene>
<evidence type="ECO:0000256" key="1">
    <source>
        <dbReference type="SAM" id="SignalP"/>
    </source>
</evidence>
<feature type="signal peptide" evidence="1">
    <location>
        <begin position="1"/>
        <end position="22"/>
    </location>
</feature>
<organism evidence="2 3">
    <name type="scientific">Wenzhouxiangella sediminis</name>
    <dbReference type="NCBI Taxonomy" id="1792836"/>
    <lineage>
        <taxon>Bacteria</taxon>
        <taxon>Pseudomonadati</taxon>
        <taxon>Pseudomonadota</taxon>
        <taxon>Gammaproteobacteria</taxon>
        <taxon>Chromatiales</taxon>
        <taxon>Wenzhouxiangellaceae</taxon>
        <taxon>Wenzhouxiangella</taxon>
    </lineage>
</organism>
<feature type="chain" id="PRO_5017703421" description="Cytochrome c" evidence="1">
    <location>
        <begin position="23"/>
        <end position="147"/>
    </location>
</feature>
<dbReference type="Proteomes" id="UP000260351">
    <property type="component" value="Unassembled WGS sequence"/>
</dbReference>
<dbReference type="OrthoDB" id="6402114at2"/>
<accession>A0A3E1K7L3</accession>
<protein>
    <recommendedName>
        <fullName evidence="4">Cytochrome c</fullName>
    </recommendedName>
</protein>
<dbReference type="GO" id="GO:0022900">
    <property type="term" value="P:electron transport chain"/>
    <property type="evidence" value="ECO:0007669"/>
    <property type="project" value="InterPro"/>
</dbReference>
<evidence type="ECO:0008006" key="4">
    <source>
        <dbReference type="Google" id="ProtNLM"/>
    </source>
</evidence>
<dbReference type="SUPFAM" id="SSF47175">
    <property type="entry name" value="Cytochromes"/>
    <property type="match status" value="1"/>
</dbReference>
<dbReference type="InterPro" id="IPR010980">
    <property type="entry name" value="Cyt_c/b562"/>
</dbReference>
<name>A0A3E1K7L3_9GAMM</name>
<evidence type="ECO:0000313" key="3">
    <source>
        <dbReference type="Proteomes" id="UP000260351"/>
    </source>
</evidence>
<evidence type="ECO:0000313" key="2">
    <source>
        <dbReference type="EMBL" id="RFF30002.1"/>
    </source>
</evidence>
<reference evidence="2 3" key="1">
    <citation type="submission" date="2018-08" db="EMBL/GenBank/DDBJ databases">
        <title>Wenzhouxiangella salilacus sp. nov., a novel bacterium isolated from a saline lake in Xinjiang Province, China.</title>
        <authorList>
            <person name="Han S."/>
        </authorList>
    </citation>
    <scope>NUCLEOTIDE SEQUENCE [LARGE SCALE GENOMIC DNA]</scope>
    <source>
        <strain evidence="2 3">XDB06</strain>
    </source>
</reference>
<dbReference type="RefSeq" id="WP_116651032.1">
    <property type="nucleotide sequence ID" value="NZ_QUZK01000040.1"/>
</dbReference>
<dbReference type="GO" id="GO:0020037">
    <property type="term" value="F:heme binding"/>
    <property type="evidence" value="ECO:0007669"/>
    <property type="project" value="InterPro"/>
</dbReference>
<dbReference type="GO" id="GO:0005506">
    <property type="term" value="F:iron ion binding"/>
    <property type="evidence" value="ECO:0007669"/>
    <property type="project" value="InterPro"/>
</dbReference>
<dbReference type="EMBL" id="QUZK01000040">
    <property type="protein sequence ID" value="RFF30002.1"/>
    <property type="molecule type" value="Genomic_DNA"/>
</dbReference>